<sequence>CGVCLSRQSHDVMRCNSPTLWNGKPARSRRDSKGHITNPRGQALCVEWQRPRSC</sequence>
<organism evidence="1 2">
    <name type="scientific">Vararia minispora EC-137</name>
    <dbReference type="NCBI Taxonomy" id="1314806"/>
    <lineage>
        <taxon>Eukaryota</taxon>
        <taxon>Fungi</taxon>
        <taxon>Dikarya</taxon>
        <taxon>Basidiomycota</taxon>
        <taxon>Agaricomycotina</taxon>
        <taxon>Agaricomycetes</taxon>
        <taxon>Russulales</taxon>
        <taxon>Lachnocladiaceae</taxon>
        <taxon>Vararia</taxon>
    </lineage>
</organism>
<comment type="caution">
    <text evidence="1">The sequence shown here is derived from an EMBL/GenBank/DDBJ whole genome shotgun (WGS) entry which is preliminary data.</text>
</comment>
<accession>A0ACB8Q829</accession>
<gene>
    <name evidence="1" type="ORF">K488DRAFT_29469</name>
</gene>
<name>A0ACB8Q829_9AGAM</name>
<feature type="non-terminal residue" evidence="1">
    <location>
        <position position="54"/>
    </location>
</feature>
<proteinExistence type="predicted"/>
<keyword evidence="2" id="KW-1185">Reference proteome</keyword>
<evidence type="ECO:0000313" key="2">
    <source>
        <dbReference type="Proteomes" id="UP000814128"/>
    </source>
</evidence>
<feature type="non-terminal residue" evidence="1">
    <location>
        <position position="1"/>
    </location>
</feature>
<reference evidence="1" key="1">
    <citation type="submission" date="2021-02" db="EMBL/GenBank/DDBJ databases">
        <authorList>
            <consortium name="DOE Joint Genome Institute"/>
            <person name="Ahrendt S."/>
            <person name="Looney B.P."/>
            <person name="Miyauchi S."/>
            <person name="Morin E."/>
            <person name="Drula E."/>
            <person name="Courty P.E."/>
            <person name="Chicoki N."/>
            <person name="Fauchery L."/>
            <person name="Kohler A."/>
            <person name="Kuo A."/>
            <person name="Labutti K."/>
            <person name="Pangilinan J."/>
            <person name="Lipzen A."/>
            <person name="Riley R."/>
            <person name="Andreopoulos W."/>
            <person name="He G."/>
            <person name="Johnson J."/>
            <person name="Barry K.W."/>
            <person name="Grigoriev I.V."/>
            <person name="Nagy L."/>
            <person name="Hibbett D."/>
            <person name="Henrissat B."/>
            <person name="Matheny P.B."/>
            <person name="Labbe J."/>
            <person name="Martin F."/>
        </authorList>
    </citation>
    <scope>NUCLEOTIDE SEQUENCE</scope>
    <source>
        <strain evidence="1">EC-137</strain>
    </source>
</reference>
<reference evidence="1" key="2">
    <citation type="journal article" date="2022" name="New Phytol.">
        <title>Evolutionary transition to the ectomycorrhizal habit in the genomes of a hyperdiverse lineage of mushroom-forming fungi.</title>
        <authorList>
            <person name="Looney B."/>
            <person name="Miyauchi S."/>
            <person name="Morin E."/>
            <person name="Drula E."/>
            <person name="Courty P.E."/>
            <person name="Kohler A."/>
            <person name="Kuo A."/>
            <person name="LaButti K."/>
            <person name="Pangilinan J."/>
            <person name="Lipzen A."/>
            <person name="Riley R."/>
            <person name="Andreopoulos W."/>
            <person name="He G."/>
            <person name="Johnson J."/>
            <person name="Nolan M."/>
            <person name="Tritt A."/>
            <person name="Barry K.W."/>
            <person name="Grigoriev I.V."/>
            <person name="Nagy L.G."/>
            <person name="Hibbett D."/>
            <person name="Henrissat B."/>
            <person name="Matheny P.B."/>
            <person name="Labbe J."/>
            <person name="Martin F.M."/>
        </authorList>
    </citation>
    <scope>NUCLEOTIDE SEQUENCE</scope>
    <source>
        <strain evidence="1">EC-137</strain>
    </source>
</reference>
<dbReference type="EMBL" id="MU273847">
    <property type="protein sequence ID" value="KAI0027736.1"/>
    <property type="molecule type" value="Genomic_DNA"/>
</dbReference>
<dbReference type="Proteomes" id="UP000814128">
    <property type="component" value="Unassembled WGS sequence"/>
</dbReference>
<protein>
    <submittedName>
        <fullName evidence="1">Uncharacterized protein</fullName>
    </submittedName>
</protein>
<evidence type="ECO:0000313" key="1">
    <source>
        <dbReference type="EMBL" id="KAI0027736.1"/>
    </source>
</evidence>